<feature type="transmembrane region" description="Helical" evidence="7">
    <location>
        <begin position="150"/>
        <end position="177"/>
    </location>
</feature>
<evidence type="ECO:0000256" key="3">
    <source>
        <dbReference type="ARBA" id="ARBA00022692"/>
    </source>
</evidence>
<dbReference type="EMBL" id="CAUYUJ010017260">
    <property type="protein sequence ID" value="CAK0873258.1"/>
    <property type="molecule type" value="Genomic_DNA"/>
</dbReference>
<dbReference type="Proteomes" id="UP001189429">
    <property type="component" value="Unassembled WGS sequence"/>
</dbReference>
<keyword evidence="3 7" id="KW-0812">Transmembrane</keyword>
<comment type="subcellular location">
    <subcellularLocation>
        <location evidence="7">Cell membrane</location>
        <topology evidence="7">Multi-pass membrane protein</topology>
    </subcellularLocation>
    <subcellularLocation>
        <location evidence="1">Membrane</location>
        <topology evidence="1">Multi-pass membrane protein</topology>
    </subcellularLocation>
</comment>
<evidence type="ECO:0000313" key="8">
    <source>
        <dbReference type="EMBL" id="CAK0873258.1"/>
    </source>
</evidence>
<comment type="similarity">
    <text evidence="2 7">Belongs to the CTL (choline transporter-like) family.</text>
</comment>
<proteinExistence type="inferred from homology"/>
<keyword evidence="9" id="KW-1185">Reference proteome</keyword>
<feature type="transmembrane region" description="Helical" evidence="7">
    <location>
        <begin position="43"/>
        <end position="71"/>
    </location>
</feature>
<dbReference type="PANTHER" id="PTHR12385:SF14">
    <property type="entry name" value="CHOLINE TRANSPORTER-LIKE 2"/>
    <property type="match status" value="1"/>
</dbReference>
<dbReference type="Pfam" id="PF04515">
    <property type="entry name" value="Choline_transpo"/>
    <property type="match status" value="1"/>
</dbReference>
<dbReference type="InterPro" id="IPR007603">
    <property type="entry name" value="Choline_transptr-like"/>
</dbReference>
<comment type="function">
    <text evidence="7">Choline transporter.</text>
</comment>
<keyword evidence="6" id="KW-0325">Glycoprotein</keyword>
<gene>
    <name evidence="8" type="ORF">PCOR1329_LOCUS58516</name>
</gene>
<comment type="caution">
    <text evidence="7">Lacks conserved residue(s) required for the propagation of feature annotation.</text>
</comment>
<reference evidence="8" key="1">
    <citation type="submission" date="2023-10" db="EMBL/GenBank/DDBJ databases">
        <authorList>
            <person name="Chen Y."/>
            <person name="Shah S."/>
            <person name="Dougan E. K."/>
            <person name="Thang M."/>
            <person name="Chan C."/>
        </authorList>
    </citation>
    <scope>NUCLEOTIDE SEQUENCE [LARGE SCALE GENOMIC DNA]</scope>
</reference>
<evidence type="ECO:0000256" key="5">
    <source>
        <dbReference type="ARBA" id="ARBA00023136"/>
    </source>
</evidence>
<evidence type="ECO:0000313" key="9">
    <source>
        <dbReference type="Proteomes" id="UP001189429"/>
    </source>
</evidence>
<organism evidence="8 9">
    <name type="scientific">Prorocentrum cordatum</name>
    <dbReference type="NCBI Taxonomy" id="2364126"/>
    <lineage>
        <taxon>Eukaryota</taxon>
        <taxon>Sar</taxon>
        <taxon>Alveolata</taxon>
        <taxon>Dinophyceae</taxon>
        <taxon>Prorocentrales</taxon>
        <taxon>Prorocentraceae</taxon>
        <taxon>Prorocentrum</taxon>
    </lineage>
</organism>
<keyword evidence="4 7" id="KW-1133">Transmembrane helix</keyword>
<dbReference type="PANTHER" id="PTHR12385">
    <property type="entry name" value="CHOLINE TRANSPORTER-LIKE (SLC FAMILY 44)"/>
    <property type="match status" value="1"/>
</dbReference>
<keyword evidence="5 7" id="KW-0472">Membrane</keyword>
<evidence type="ECO:0000256" key="6">
    <source>
        <dbReference type="ARBA" id="ARBA00023180"/>
    </source>
</evidence>
<protein>
    <recommendedName>
        <fullName evidence="7">Choline transporter-like protein</fullName>
    </recommendedName>
</protein>
<feature type="transmembrane region" description="Helical" evidence="7">
    <location>
        <begin position="197"/>
        <end position="219"/>
    </location>
</feature>
<evidence type="ECO:0000256" key="4">
    <source>
        <dbReference type="ARBA" id="ARBA00022989"/>
    </source>
</evidence>
<comment type="caution">
    <text evidence="8">The sequence shown here is derived from an EMBL/GenBank/DDBJ whole genome shotgun (WGS) entry which is preliminary data.</text>
</comment>
<evidence type="ECO:0000256" key="7">
    <source>
        <dbReference type="RuleBase" id="RU368066"/>
    </source>
</evidence>
<sequence>MEDAVDYCFGVVWIVEVCNAIQTFVVSYATVKWFALPMPKRQIVWLPVAQGVVACVVFHLGSVAFGSFLIATTRVIILITSLVARYADSEGNALLACIAQVCMGCVVCFRRCLEYVNKNAYCDIAIRSGDFWVAAKRSTRFMTSSAPDIAILQGACWFSQFAGISLVTTAGAGLAYLAVTEVDRWSSPESGSYVEDPLVVCAVVGAICFSISAVCLSLFDDIADSMLYCYAVAREQGVASTYAPETLRSLAAGHEGGSSRSLHRRTSSR</sequence>
<name>A0ABN9VJ89_9DINO</name>
<accession>A0ABN9VJ89</accession>
<evidence type="ECO:0000256" key="1">
    <source>
        <dbReference type="ARBA" id="ARBA00004141"/>
    </source>
</evidence>
<evidence type="ECO:0000256" key="2">
    <source>
        <dbReference type="ARBA" id="ARBA00007168"/>
    </source>
</evidence>
<feature type="transmembrane region" description="Helical" evidence="7">
    <location>
        <begin position="12"/>
        <end position="31"/>
    </location>
</feature>